<feature type="compositionally biased region" description="Basic and acidic residues" evidence="1">
    <location>
        <begin position="70"/>
        <end position="82"/>
    </location>
</feature>
<keyword evidence="4" id="KW-0255">Endonuclease</keyword>
<name>A0ABS7WDU6_STROV</name>
<reference evidence="4 5" key="1">
    <citation type="submission" date="2021-06" db="EMBL/GenBank/DDBJ databases">
        <title>Ecological speciation of a Streptomyces species isolated from different habitats and geographic origins.</title>
        <authorList>
            <person name="Wang J."/>
        </authorList>
    </citation>
    <scope>NUCLEOTIDE SEQUENCE [LARGE SCALE GENOMIC DNA]</scope>
    <source>
        <strain evidence="4 5">FXJ8.012</strain>
    </source>
</reference>
<dbReference type="Proteomes" id="UP000758701">
    <property type="component" value="Unassembled WGS sequence"/>
</dbReference>
<dbReference type="EMBL" id="JAHSTP010000016">
    <property type="protein sequence ID" value="MBZ6155366.1"/>
    <property type="molecule type" value="Genomic_DNA"/>
</dbReference>
<dbReference type="RefSeq" id="WP_037771014.1">
    <property type="nucleotide sequence ID" value="NZ_JAHSSQ010000024.1"/>
</dbReference>
<comment type="caution">
    <text evidence="4">The sequence shown here is derived from an EMBL/GenBank/DDBJ whole genome shotgun (WGS) entry which is preliminary data.</text>
</comment>
<dbReference type="GO" id="GO:0004519">
    <property type="term" value="F:endonuclease activity"/>
    <property type="evidence" value="ECO:0007669"/>
    <property type="project" value="UniProtKB-KW"/>
</dbReference>
<keyword evidence="5" id="KW-1185">Reference proteome</keyword>
<dbReference type="Pfam" id="PF07510">
    <property type="entry name" value="GmrSD_C"/>
    <property type="match status" value="1"/>
</dbReference>
<evidence type="ECO:0000256" key="1">
    <source>
        <dbReference type="SAM" id="MobiDB-lite"/>
    </source>
</evidence>
<evidence type="ECO:0000313" key="5">
    <source>
        <dbReference type="Proteomes" id="UP000758701"/>
    </source>
</evidence>
<organism evidence="4 5">
    <name type="scientific">Streptomyces olivaceus</name>
    <dbReference type="NCBI Taxonomy" id="47716"/>
    <lineage>
        <taxon>Bacteria</taxon>
        <taxon>Bacillati</taxon>
        <taxon>Actinomycetota</taxon>
        <taxon>Actinomycetes</taxon>
        <taxon>Kitasatosporales</taxon>
        <taxon>Streptomycetaceae</taxon>
        <taxon>Streptomyces</taxon>
    </lineage>
</organism>
<proteinExistence type="predicted"/>
<dbReference type="PANTHER" id="PTHR24094">
    <property type="entry name" value="SECRETED PROTEIN"/>
    <property type="match status" value="1"/>
</dbReference>
<dbReference type="PANTHER" id="PTHR24094:SF15">
    <property type="entry name" value="AMP-DEPENDENT SYNTHETASE_LIGASE DOMAIN-CONTAINING PROTEIN-RELATED"/>
    <property type="match status" value="1"/>
</dbReference>
<feature type="chain" id="PRO_5046190174" evidence="2">
    <location>
        <begin position="29"/>
        <end position="256"/>
    </location>
</feature>
<evidence type="ECO:0000313" key="4">
    <source>
        <dbReference type="EMBL" id="MBZ6155366.1"/>
    </source>
</evidence>
<feature type="compositionally biased region" description="Low complexity" evidence="1">
    <location>
        <begin position="30"/>
        <end position="50"/>
    </location>
</feature>
<feature type="domain" description="GmrSD restriction endonucleases C-terminal" evidence="3">
    <location>
        <begin position="116"/>
        <end position="252"/>
    </location>
</feature>
<sequence length="256" mass="27174">MRRHGRIRIGGAVAAALALALVTGCEGAEGDSAPASGGGAEASAAGHAASPLNNPDGTEPGLAPVTGDGPRTKARDLVDGLKTKGRGPKTGYDRDEFGYAWMDTADGVPFARNGCDTRNDLLKRDGQEVRFKSGSDCVVVAMTLDDPYTGTSIEWRKQKASEVQIDHVVPLSYSWQMGSSRWPENKRKQLANDPLNLLPVEGGANSAKRDSGPASWLPPDKSIRCAYAVRFAQVATKYELAVTTADREAMQRQCGG</sequence>
<gene>
    <name evidence="4" type="ORF">KVH32_30000</name>
</gene>
<keyword evidence="4" id="KW-0378">Hydrolase</keyword>
<accession>A0ABS7WDU6</accession>
<protein>
    <submittedName>
        <fullName evidence="4">HNH endonuclease family protein</fullName>
    </submittedName>
</protein>
<evidence type="ECO:0000256" key="2">
    <source>
        <dbReference type="SAM" id="SignalP"/>
    </source>
</evidence>
<dbReference type="PROSITE" id="PS51257">
    <property type="entry name" value="PROKAR_LIPOPROTEIN"/>
    <property type="match status" value="1"/>
</dbReference>
<keyword evidence="4" id="KW-0540">Nuclease</keyword>
<feature type="signal peptide" evidence="2">
    <location>
        <begin position="1"/>
        <end position="28"/>
    </location>
</feature>
<keyword evidence="2" id="KW-0732">Signal</keyword>
<feature type="region of interest" description="Disordered" evidence="1">
    <location>
        <begin position="28"/>
        <end position="89"/>
    </location>
</feature>
<evidence type="ECO:0000259" key="3">
    <source>
        <dbReference type="Pfam" id="PF07510"/>
    </source>
</evidence>
<dbReference type="InterPro" id="IPR011089">
    <property type="entry name" value="GmrSD_C"/>
</dbReference>